<feature type="compositionally biased region" description="Gly residues" evidence="1">
    <location>
        <begin position="57"/>
        <end position="74"/>
    </location>
</feature>
<name>A0ABQ5QML1_9ACTN</name>
<keyword evidence="2" id="KW-0812">Transmembrane</keyword>
<feature type="compositionally biased region" description="Low complexity" evidence="1">
    <location>
        <begin position="46"/>
        <end position="56"/>
    </location>
</feature>
<evidence type="ECO:0000256" key="2">
    <source>
        <dbReference type="SAM" id="Phobius"/>
    </source>
</evidence>
<keyword evidence="2" id="KW-0472">Membrane</keyword>
<keyword evidence="2" id="KW-1133">Transmembrane helix</keyword>
<organism evidence="3 4">
    <name type="scientific">Phytohabitans aurantiacus</name>
    <dbReference type="NCBI Taxonomy" id="3016789"/>
    <lineage>
        <taxon>Bacteria</taxon>
        <taxon>Bacillati</taxon>
        <taxon>Actinomycetota</taxon>
        <taxon>Actinomycetes</taxon>
        <taxon>Micromonosporales</taxon>
        <taxon>Micromonosporaceae</taxon>
    </lineage>
</organism>
<dbReference type="Proteomes" id="UP001144280">
    <property type="component" value="Unassembled WGS sequence"/>
</dbReference>
<reference evidence="3" key="1">
    <citation type="submission" date="2022-12" db="EMBL/GenBank/DDBJ databases">
        <title>New Phytohabitans aurantiacus sp. RD004123 nov., an actinomycete isolated from soil.</title>
        <authorList>
            <person name="Triningsih D.W."/>
            <person name="Harunari E."/>
            <person name="Igarashi Y."/>
        </authorList>
    </citation>
    <scope>NUCLEOTIDE SEQUENCE</scope>
    <source>
        <strain evidence="3">RD004123</strain>
    </source>
</reference>
<dbReference type="RefSeq" id="WP_281891845.1">
    <property type="nucleotide sequence ID" value="NZ_BSDI01000001.1"/>
</dbReference>
<comment type="caution">
    <text evidence="3">The sequence shown here is derived from an EMBL/GenBank/DDBJ whole genome shotgun (WGS) entry which is preliminary data.</text>
</comment>
<evidence type="ECO:0000256" key="1">
    <source>
        <dbReference type="SAM" id="MobiDB-lite"/>
    </source>
</evidence>
<feature type="transmembrane region" description="Helical" evidence="2">
    <location>
        <begin position="20"/>
        <end position="38"/>
    </location>
</feature>
<dbReference type="EMBL" id="BSDI01000001">
    <property type="protein sequence ID" value="GLH94994.1"/>
    <property type="molecule type" value="Genomic_DNA"/>
</dbReference>
<evidence type="ECO:0000313" key="4">
    <source>
        <dbReference type="Proteomes" id="UP001144280"/>
    </source>
</evidence>
<evidence type="ECO:0000313" key="3">
    <source>
        <dbReference type="EMBL" id="GLH94994.1"/>
    </source>
</evidence>
<evidence type="ECO:0008006" key="5">
    <source>
        <dbReference type="Google" id="ProtNLM"/>
    </source>
</evidence>
<accession>A0ABQ5QML1</accession>
<protein>
    <recommendedName>
        <fullName evidence="5">DUF5666 domain-containing protein</fullName>
    </recommendedName>
</protein>
<gene>
    <name evidence="3" type="ORF">Pa4123_02660</name>
</gene>
<feature type="region of interest" description="Disordered" evidence="1">
    <location>
        <begin position="46"/>
        <end position="86"/>
    </location>
</feature>
<sequence length="152" mass="15259">MTSLEVELAAAASQRWWNRWTVYLVGATLVLGGFIGGIEMQKAYGSSASPAASGPQGQRGGGNGGYGGFPGGGAVPSTAASRPTTGTVKLVDGTTVYVQTESGEMVTIRTNGETAVAVAGALKDLKAGDKVTVQGQTDSEGTVTATTVTESK</sequence>
<keyword evidence="4" id="KW-1185">Reference proteome</keyword>
<proteinExistence type="predicted"/>